<dbReference type="AlphaFoldDB" id="F6Y025"/>
<organism evidence="12 13">
    <name type="scientific">Ciona intestinalis</name>
    <name type="common">Transparent sea squirt</name>
    <name type="synonym">Ascidia intestinalis</name>
    <dbReference type="NCBI Taxonomy" id="7719"/>
    <lineage>
        <taxon>Eukaryota</taxon>
        <taxon>Metazoa</taxon>
        <taxon>Chordata</taxon>
        <taxon>Tunicata</taxon>
        <taxon>Ascidiacea</taxon>
        <taxon>Phlebobranchia</taxon>
        <taxon>Cionidae</taxon>
        <taxon>Ciona</taxon>
    </lineage>
</organism>
<comment type="similarity">
    <text evidence="3 10">Belongs to the PAL/histidase family.</text>
</comment>
<comment type="catalytic activity">
    <reaction evidence="9 11">
        <text>L-histidine = trans-urocanate + NH4(+)</text>
        <dbReference type="Rhea" id="RHEA:21232"/>
        <dbReference type="ChEBI" id="CHEBI:17771"/>
        <dbReference type="ChEBI" id="CHEBI:28938"/>
        <dbReference type="ChEBI" id="CHEBI:57595"/>
        <dbReference type="EC" id="4.3.1.3"/>
    </reaction>
</comment>
<dbReference type="GO" id="GO:0019557">
    <property type="term" value="P:L-histidine catabolic process to glutamate and formate"/>
    <property type="evidence" value="ECO:0007669"/>
    <property type="project" value="UniProtKB-UniPathway"/>
</dbReference>
<dbReference type="EC" id="4.3.1.3" evidence="4 11"/>
<reference evidence="12" key="3">
    <citation type="submission" date="2025-09" db="UniProtKB">
        <authorList>
            <consortium name="Ensembl"/>
        </authorList>
    </citation>
    <scope>IDENTIFICATION</scope>
</reference>
<dbReference type="UniPathway" id="UPA00379">
    <property type="reaction ID" value="UER00549"/>
</dbReference>
<evidence type="ECO:0000256" key="5">
    <source>
        <dbReference type="ARBA" id="ARBA00017271"/>
    </source>
</evidence>
<dbReference type="GO" id="GO:0004397">
    <property type="term" value="F:histidine ammonia-lyase activity"/>
    <property type="evidence" value="ECO:0000318"/>
    <property type="project" value="GO_Central"/>
</dbReference>
<dbReference type="GO" id="GO:0006548">
    <property type="term" value="P:L-histidine catabolic process"/>
    <property type="evidence" value="ECO:0000318"/>
    <property type="project" value="GO_Central"/>
</dbReference>
<dbReference type="PROSITE" id="PS00488">
    <property type="entry name" value="PAL_HISTIDASE"/>
    <property type="match status" value="1"/>
</dbReference>
<dbReference type="InterPro" id="IPR005921">
    <property type="entry name" value="HutH"/>
</dbReference>
<dbReference type="Gene3D" id="1.20.200.10">
    <property type="entry name" value="Fumarase/aspartase (Central domain)"/>
    <property type="match status" value="1"/>
</dbReference>
<dbReference type="GeneTree" id="ENSGT00390000009047"/>
<evidence type="ECO:0000256" key="2">
    <source>
        <dbReference type="ARBA" id="ARBA00005113"/>
    </source>
</evidence>
<accession>F6Y025</accession>
<evidence type="ECO:0000256" key="3">
    <source>
        <dbReference type="ARBA" id="ARBA00007238"/>
    </source>
</evidence>
<dbReference type="GO" id="GO:0060218">
    <property type="term" value="P:hematopoietic stem cell differentiation"/>
    <property type="evidence" value="ECO:0007669"/>
    <property type="project" value="Ensembl"/>
</dbReference>
<dbReference type="InterPro" id="IPR008948">
    <property type="entry name" value="L-Aspartase-like"/>
</dbReference>
<evidence type="ECO:0000256" key="11">
    <source>
        <dbReference type="RuleBase" id="RU004479"/>
    </source>
</evidence>
<evidence type="ECO:0000256" key="9">
    <source>
        <dbReference type="ARBA" id="ARBA00049269"/>
    </source>
</evidence>
<evidence type="ECO:0000256" key="10">
    <source>
        <dbReference type="RuleBase" id="RU003954"/>
    </source>
</evidence>
<sequence>MIVYVEASGQWLVIPCTDTSKDIAWLISEVKTRSLEADLPLHEKVSAAVFLTSPDEKLLYSDRDKISEVLNDKEFLKQTLFEWNQNFPTTTGTQGKTINTFISVVIKETTVILDGNSLNTETLLMLSTGEYKIEVAPYALRKVAQSRKLLNDIIDQKKVVYGVSTGFGNFANVVIPPEDLRQLQTNLIESHCVGVGPPLSPDKTRMLLALRTNILCKGYSGISTESLKTLVDAFNASCLPWIPEQGTVGASGDLAPLAHMALGMMGKGRMWSPSSGWCDAELVLKANNIEPLQLKAKEGLALINGTQFIASIGSEAVERARYIALQADVVAALTLEALQGTSRAFDSAIHVARPHKGQQAVAQRIRRLLQYGGNPSEITESHRNCPRVQDAYTLRCCPQVHGVAHDTIEFVKDILNVELNSATDNPMVLIERGETISGGNFHGEYPAKALDYLAIGVHELGGMSERRIERLNNPAYSDLPAFLVKNGGLNSGFMMPHCTAAALVSENKCLCHPSSVDSLSTSAGQEDHVSMGGWAARKALKVVSHVEYVIAIELLCACQAIEFLRPLKSTEALEAVHALVRTVVPPYDKDRVQSTDMEAVVELLRSRKVWKCVEGFIGQPITPSANISLSSSPTSSSIA</sequence>
<dbReference type="NCBIfam" id="NF006871">
    <property type="entry name" value="PRK09367.1"/>
    <property type="match status" value="1"/>
</dbReference>
<dbReference type="InterPro" id="IPR024083">
    <property type="entry name" value="Fumarase/histidase_N"/>
</dbReference>
<dbReference type="FunCoup" id="F6Y025">
    <property type="interactions" value="1"/>
</dbReference>
<keyword evidence="13" id="KW-1185">Reference proteome</keyword>
<dbReference type="HOGENOM" id="CLU_014801_4_0_1"/>
<evidence type="ECO:0000256" key="7">
    <source>
        <dbReference type="ARBA" id="ARBA00022808"/>
    </source>
</evidence>
<keyword evidence="8 10" id="KW-0456">Lyase</keyword>
<dbReference type="GO" id="GO:0005737">
    <property type="term" value="C:cytoplasm"/>
    <property type="evidence" value="ECO:0007669"/>
    <property type="project" value="UniProtKB-SubCell"/>
</dbReference>
<keyword evidence="7 11" id="KW-0369">Histidine metabolism</keyword>
<dbReference type="Ensembl" id="ENSCINT00000013857.3">
    <property type="protein sequence ID" value="ENSCINP00000013857.3"/>
    <property type="gene ID" value="ENSCING00000006739.3"/>
</dbReference>
<evidence type="ECO:0000256" key="4">
    <source>
        <dbReference type="ARBA" id="ARBA00012994"/>
    </source>
</evidence>
<evidence type="ECO:0000256" key="6">
    <source>
        <dbReference type="ARBA" id="ARBA00022490"/>
    </source>
</evidence>
<dbReference type="Gene3D" id="1.10.275.10">
    <property type="entry name" value="Fumarase/aspartase (N-terminal domain)"/>
    <property type="match status" value="1"/>
</dbReference>
<reference evidence="13" key="1">
    <citation type="journal article" date="2002" name="Science">
        <title>The draft genome of Ciona intestinalis: insights into chordate and vertebrate origins.</title>
        <authorList>
            <person name="Dehal P."/>
            <person name="Satou Y."/>
            <person name="Campbell R.K."/>
            <person name="Chapman J."/>
            <person name="Degnan B."/>
            <person name="De Tomaso A."/>
            <person name="Davidson B."/>
            <person name="Di Gregorio A."/>
            <person name="Gelpke M."/>
            <person name="Goodstein D.M."/>
            <person name="Harafuji N."/>
            <person name="Hastings K.E."/>
            <person name="Ho I."/>
            <person name="Hotta K."/>
            <person name="Huang W."/>
            <person name="Kawashima T."/>
            <person name="Lemaire P."/>
            <person name="Martinez D."/>
            <person name="Meinertzhagen I.A."/>
            <person name="Necula S."/>
            <person name="Nonaka M."/>
            <person name="Putnam N."/>
            <person name="Rash S."/>
            <person name="Saiga H."/>
            <person name="Satake M."/>
            <person name="Terry A."/>
            <person name="Yamada L."/>
            <person name="Wang H.G."/>
            <person name="Awazu S."/>
            <person name="Azumi K."/>
            <person name="Boore J."/>
            <person name="Branno M."/>
            <person name="Chin-Bow S."/>
            <person name="DeSantis R."/>
            <person name="Doyle S."/>
            <person name="Francino P."/>
            <person name="Keys D.N."/>
            <person name="Haga S."/>
            <person name="Hayashi H."/>
            <person name="Hino K."/>
            <person name="Imai K.S."/>
            <person name="Inaba K."/>
            <person name="Kano S."/>
            <person name="Kobayashi K."/>
            <person name="Kobayashi M."/>
            <person name="Lee B.I."/>
            <person name="Makabe K.W."/>
            <person name="Manohar C."/>
            <person name="Matassi G."/>
            <person name="Medina M."/>
            <person name="Mochizuki Y."/>
            <person name="Mount S."/>
            <person name="Morishita T."/>
            <person name="Miura S."/>
            <person name="Nakayama A."/>
            <person name="Nishizaka S."/>
            <person name="Nomoto H."/>
            <person name="Ohta F."/>
            <person name="Oishi K."/>
            <person name="Rigoutsos I."/>
            <person name="Sano M."/>
            <person name="Sasaki A."/>
            <person name="Sasakura Y."/>
            <person name="Shoguchi E."/>
            <person name="Shin-i T."/>
            <person name="Spagnuolo A."/>
            <person name="Stainier D."/>
            <person name="Suzuki M.M."/>
            <person name="Tassy O."/>
            <person name="Takatori N."/>
            <person name="Tokuoka M."/>
            <person name="Yagi K."/>
            <person name="Yoshizaki F."/>
            <person name="Wada S."/>
            <person name="Zhang C."/>
            <person name="Hyatt P.D."/>
            <person name="Larimer F."/>
            <person name="Detter C."/>
            <person name="Doggett N."/>
            <person name="Glavina T."/>
            <person name="Hawkins T."/>
            <person name="Richardson P."/>
            <person name="Lucas S."/>
            <person name="Kohara Y."/>
            <person name="Levine M."/>
            <person name="Satoh N."/>
            <person name="Rokhsar D.S."/>
        </authorList>
    </citation>
    <scope>NUCLEOTIDE SEQUENCE [LARGE SCALE GENOMIC DNA]</scope>
</reference>
<proteinExistence type="inferred from homology"/>
<dbReference type="Pfam" id="PF00221">
    <property type="entry name" value="Lyase_aromatic"/>
    <property type="match status" value="1"/>
</dbReference>
<keyword evidence="6" id="KW-0963">Cytoplasm</keyword>
<dbReference type="NCBIfam" id="TIGR01225">
    <property type="entry name" value="hutH"/>
    <property type="match status" value="1"/>
</dbReference>
<dbReference type="SUPFAM" id="SSF48557">
    <property type="entry name" value="L-aspartase-like"/>
    <property type="match status" value="1"/>
</dbReference>
<dbReference type="Proteomes" id="UP000008144">
    <property type="component" value="Unassembled WGS sequence"/>
</dbReference>
<dbReference type="PANTHER" id="PTHR10362">
    <property type="entry name" value="HISTIDINE AMMONIA-LYASE"/>
    <property type="match status" value="1"/>
</dbReference>
<dbReference type="CDD" id="cd00332">
    <property type="entry name" value="PAL-HAL"/>
    <property type="match status" value="1"/>
</dbReference>
<protein>
    <recommendedName>
        <fullName evidence="5 11">Histidine ammonia-lyase</fullName>
        <ecNumber evidence="4 11">4.3.1.3</ecNumber>
    </recommendedName>
</protein>
<evidence type="ECO:0000256" key="8">
    <source>
        <dbReference type="ARBA" id="ARBA00023239"/>
    </source>
</evidence>
<comment type="pathway">
    <text evidence="2 11">Amino-acid degradation; L-histidine degradation into L-glutamate; N-formimidoyl-L-glutamate from L-histidine: step 1/3.</text>
</comment>
<evidence type="ECO:0000256" key="1">
    <source>
        <dbReference type="ARBA" id="ARBA00004496"/>
    </source>
</evidence>
<dbReference type="FunFam" id="1.20.200.10:FF:000003">
    <property type="entry name" value="Histidine ammonia-lyase"/>
    <property type="match status" value="1"/>
</dbReference>
<dbReference type="OMA" id="YSLRCMP"/>
<dbReference type="STRING" id="7719.ENSCINP00000013857"/>
<dbReference type="InterPro" id="IPR001106">
    <property type="entry name" value="Aromatic_Lyase"/>
</dbReference>
<evidence type="ECO:0000313" key="13">
    <source>
        <dbReference type="Proteomes" id="UP000008144"/>
    </source>
</evidence>
<dbReference type="InParanoid" id="F6Y025"/>
<dbReference type="GO" id="GO:0019556">
    <property type="term" value="P:L-histidine catabolic process to glutamate and formamide"/>
    <property type="evidence" value="ECO:0007669"/>
    <property type="project" value="UniProtKB-UniPathway"/>
</dbReference>
<evidence type="ECO:0000313" key="12">
    <source>
        <dbReference type="Ensembl" id="ENSCINP00000013857.3"/>
    </source>
</evidence>
<reference evidence="12" key="2">
    <citation type="submission" date="2025-08" db="UniProtKB">
        <authorList>
            <consortium name="Ensembl"/>
        </authorList>
    </citation>
    <scope>IDENTIFICATION</scope>
</reference>
<comment type="subcellular location">
    <subcellularLocation>
        <location evidence="1">Cytoplasm</location>
    </subcellularLocation>
</comment>
<dbReference type="InterPro" id="IPR022313">
    <property type="entry name" value="Phe/His_NH3-lyase_AS"/>
</dbReference>
<name>F6Y025_CIOIN</name>
<dbReference type="FunFam" id="1.10.275.10:FF:000008">
    <property type="entry name" value="Histidine ammonia-lyase"/>
    <property type="match status" value="1"/>
</dbReference>